<protein>
    <recommendedName>
        <fullName evidence="2 5">Elongation factor Ts</fullName>
        <shortName evidence="5">EF-Ts</shortName>
    </recommendedName>
</protein>
<dbReference type="PANTHER" id="PTHR11741:SF0">
    <property type="entry name" value="ELONGATION FACTOR TS, MITOCHONDRIAL"/>
    <property type="match status" value="1"/>
</dbReference>
<dbReference type="SUPFAM" id="SSF54713">
    <property type="entry name" value="Elongation factor Ts (EF-Ts), dimerisation domain"/>
    <property type="match status" value="2"/>
</dbReference>
<evidence type="ECO:0000313" key="10">
    <source>
        <dbReference type="Proteomes" id="UP000188273"/>
    </source>
</evidence>
<name>A0A1Q2HP01_9BACT</name>
<dbReference type="InterPro" id="IPR009060">
    <property type="entry name" value="UBA-like_sf"/>
</dbReference>
<keyword evidence="10" id="KW-1185">Reference proteome</keyword>
<dbReference type="KEGG" id="pbu:L21SP3_00977"/>
<comment type="similarity">
    <text evidence="1 5 6">Belongs to the EF-Ts family.</text>
</comment>
<keyword evidence="3 5" id="KW-0251">Elongation factor</keyword>
<dbReference type="Proteomes" id="UP000188273">
    <property type="component" value="Chromosome"/>
</dbReference>
<dbReference type="CDD" id="cd14275">
    <property type="entry name" value="UBA_EF-Ts"/>
    <property type="match status" value="1"/>
</dbReference>
<comment type="function">
    <text evidence="5 6">Associates with the EF-Tu.GDP complex and induces the exchange of GDP to GTP. It remains bound to the aminoacyl-tRNA.EF-Tu.GTP complex up to the GTP hydrolysis stage on the ribosome.</text>
</comment>
<dbReference type="Pfam" id="PF00889">
    <property type="entry name" value="EF_TS"/>
    <property type="match status" value="1"/>
</dbReference>
<dbReference type="Gene3D" id="1.10.286.20">
    <property type="match status" value="1"/>
</dbReference>
<gene>
    <name evidence="5 9" type="primary">tsf</name>
    <name evidence="9" type="ORF">L21SP3_00977</name>
</gene>
<evidence type="ECO:0000256" key="7">
    <source>
        <dbReference type="RuleBase" id="RU000643"/>
    </source>
</evidence>
<comment type="subcellular location">
    <subcellularLocation>
        <location evidence="5 7">Cytoplasm</location>
    </subcellularLocation>
</comment>
<dbReference type="OrthoDB" id="9808348at2"/>
<dbReference type="SUPFAM" id="SSF46934">
    <property type="entry name" value="UBA-like"/>
    <property type="match status" value="1"/>
</dbReference>
<sequence length="274" mass="29815">MAEINASDVMKLRKMSGQGMMDCKKALAETNGDLDEAMTLLRKKGLATMAKRADRSASEGKVTVKSSGKDTVLTSLCCETDFVAKNDDFKEVAEKVADAALQAAPGSELSEQEIDGKKVSELITELVSKTGEKTEIGDWAKLSSEENTVVGSYVHFNNKMGALVKIACESPSEKLQKLADEVCMHITAVKPMALDAESFDQEVIEKEREIAKEQMKDKPAQIIDKIVEGKINKMISENCLVNQKFVKNEEMTVEEAVKGAGGSKILAFERVAIG</sequence>
<evidence type="ECO:0000256" key="5">
    <source>
        <dbReference type="HAMAP-Rule" id="MF_00050"/>
    </source>
</evidence>
<organism evidence="9 10">
    <name type="scientific">Sedimentisphaera cyanobacteriorum</name>
    <dbReference type="NCBI Taxonomy" id="1940790"/>
    <lineage>
        <taxon>Bacteria</taxon>
        <taxon>Pseudomonadati</taxon>
        <taxon>Planctomycetota</taxon>
        <taxon>Phycisphaerae</taxon>
        <taxon>Sedimentisphaerales</taxon>
        <taxon>Sedimentisphaeraceae</taxon>
        <taxon>Sedimentisphaera</taxon>
    </lineage>
</organism>
<reference evidence="10" key="1">
    <citation type="submission" date="2017-02" db="EMBL/GenBank/DDBJ databases">
        <title>Comparative genomics and description of representatives of a novel lineage of planctomycetes thriving in anoxic sediments.</title>
        <authorList>
            <person name="Spring S."/>
            <person name="Bunk B."/>
            <person name="Sproer C."/>
            <person name="Klenk H.-P."/>
        </authorList>
    </citation>
    <scope>NUCLEOTIDE SEQUENCE [LARGE SCALE GENOMIC DNA]</scope>
    <source>
        <strain evidence="10">L21-RPul-D3</strain>
    </source>
</reference>
<evidence type="ECO:0000256" key="4">
    <source>
        <dbReference type="ARBA" id="ARBA00022917"/>
    </source>
</evidence>
<dbReference type="PROSITE" id="PS01126">
    <property type="entry name" value="EF_TS_1"/>
    <property type="match status" value="1"/>
</dbReference>
<dbReference type="Gene3D" id="3.30.479.20">
    <property type="entry name" value="Elongation factor Ts, dimerisation domain"/>
    <property type="match status" value="2"/>
</dbReference>
<dbReference type="EMBL" id="CP019633">
    <property type="protein sequence ID" value="AQQ09177.1"/>
    <property type="molecule type" value="Genomic_DNA"/>
</dbReference>
<dbReference type="FunFam" id="1.10.8.10:FF:000001">
    <property type="entry name" value="Elongation factor Ts"/>
    <property type="match status" value="1"/>
</dbReference>
<dbReference type="GO" id="GO:0005737">
    <property type="term" value="C:cytoplasm"/>
    <property type="evidence" value="ECO:0007669"/>
    <property type="project" value="UniProtKB-SubCell"/>
</dbReference>
<dbReference type="InterPro" id="IPR001816">
    <property type="entry name" value="Transl_elong_EFTs/EF1B"/>
</dbReference>
<dbReference type="NCBIfam" id="TIGR00116">
    <property type="entry name" value="tsf"/>
    <property type="match status" value="1"/>
</dbReference>
<dbReference type="STRING" id="1940790.L21SP3_00977"/>
<keyword evidence="5" id="KW-0963">Cytoplasm</keyword>
<evidence type="ECO:0000256" key="3">
    <source>
        <dbReference type="ARBA" id="ARBA00022768"/>
    </source>
</evidence>
<dbReference type="PANTHER" id="PTHR11741">
    <property type="entry name" value="ELONGATION FACTOR TS"/>
    <property type="match status" value="1"/>
</dbReference>
<dbReference type="InterPro" id="IPR018101">
    <property type="entry name" value="Transl_elong_Ts_CS"/>
</dbReference>
<evidence type="ECO:0000256" key="6">
    <source>
        <dbReference type="RuleBase" id="RU000642"/>
    </source>
</evidence>
<evidence type="ECO:0000259" key="8">
    <source>
        <dbReference type="Pfam" id="PF00889"/>
    </source>
</evidence>
<evidence type="ECO:0000256" key="1">
    <source>
        <dbReference type="ARBA" id="ARBA00005532"/>
    </source>
</evidence>
<evidence type="ECO:0000313" key="9">
    <source>
        <dbReference type="EMBL" id="AQQ09177.1"/>
    </source>
</evidence>
<dbReference type="InterPro" id="IPR014039">
    <property type="entry name" value="Transl_elong_EFTs/EF1B_dimer"/>
</dbReference>
<dbReference type="HAMAP" id="MF_00050">
    <property type="entry name" value="EF_Ts"/>
    <property type="match status" value="1"/>
</dbReference>
<feature type="region of interest" description="Involved in Mg(2+) ion dislocation from EF-Tu" evidence="5">
    <location>
        <begin position="80"/>
        <end position="83"/>
    </location>
</feature>
<dbReference type="GO" id="GO:0003746">
    <property type="term" value="F:translation elongation factor activity"/>
    <property type="evidence" value="ECO:0007669"/>
    <property type="project" value="UniProtKB-UniRule"/>
</dbReference>
<proteinExistence type="inferred from homology"/>
<dbReference type="RefSeq" id="WP_077539690.1">
    <property type="nucleotide sequence ID" value="NZ_CP019633.1"/>
</dbReference>
<evidence type="ECO:0000256" key="2">
    <source>
        <dbReference type="ARBA" id="ARBA00016956"/>
    </source>
</evidence>
<keyword evidence="4 5" id="KW-0648">Protein biosynthesis</keyword>
<dbReference type="PROSITE" id="PS01127">
    <property type="entry name" value="EF_TS_2"/>
    <property type="match status" value="1"/>
</dbReference>
<dbReference type="InterPro" id="IPR036402">
    <property type="entry name" value="EF-Ts_dimer_sf"/>
</dbReference>
<dbReference type="Gene3D" id="1.10.8.10">
    <property type="entry name" value="DNA helicase RuvA subunit, C-terminal domain"/>
    <property type="match status" value="1"/>
</dbReference>
<feature type="domain" description="Translation elongation factor EFTs/EF1B dimerisation" evidence="8">
    <location>
        <begin position="72"/>
        <end position="274"/>
    </location>
</feature>
<accession>A0A1Q2HP01</accession>
<dbReference type="AlphaFoldDB" id="A0A1Q2HP01"/>